<proteinExistence type="predicted"/>
<feature type="region of interest" description="Disordered" evidence="1">
    <location>
        <begin position="112"/>
        <end position="136"/>
    </location>
</feature>
<evidence type="ECO:0000313" key="2">
    <source>
        <dbReference type="EMBL" id="CAA2996035.1"/>
    </source>
</evidence>
<keyword evidence="3" id="KW-1185">Reference proteome</keyword>
<name>A0A8S0SWC4_OLEEU</name>
<organism evidence="2 3">
    <name type="scientific">Olea europaea subsp. europaea</name>
    <dbReference type="NCBI Taxonomy" id="158383"/>
    <lineage>
        <taxon>Eukaryota</taxon>
        <taxon>Viridiplantae</taxon>
        <taxon>Streptophyta</taxon>
        <taxon>Embryophyta</taxon>
        <taxon>Tracheophyta</taxon>
        <taxon>Spermatophyta</taxon>
        <taxon>Magnoliopsida</taxon>
        <taxon>eudicotyledons</taxon>
        <taxon>Gunneridae</taxon>
        <taxon>Pentapetalae</taxon>
        <taxon>asterids</taxon>
        <taxon>lamiids</taxon>
        <taxon>Lamiales</taxon>
        <taxon>Oleaceae</taxon>
        <taxon>Oleeae</taxon>
        <taxon>Olea</taxon>
    </lineage>
</organism>
<reference evidence="2 3" key="1">
    <citation type="submission" date="2019-12" db="EMBL/GenBank/DDBJ databases">
        <authorList>
            <person name="Alioto T."/>
            <person name="Alioto T."/>
            <person name="Gomez Garrido J."/>
        </authorList>
    </citation>
    <scope>NUCLEOTIDE SEQUENCE [LARGE SCALE GENOMIC DNA]</scope>
</reference>
<comment type="caution">
    <text evidence="2">The sequence shown here is derived from an EMBL/GenBank/DDBJ whole genome shotgun (WGS) entry which is preliminary data.</text>
</comment>
<sequence length="166" mass="18211">MSVLLWLADCIVFRETSKTATTEVAAGNVAVAEGMTEQSGLMELNTLDKEEVEKIRSLLSTIDKPVGSCSLAQTDEDKMIEMVVDKFPECPTNLQPPKSINEQSEYQIVSQPISASKEPPSQPITASKEPSFYSSLPSPVNEKLGTQFLICHCRFIQEGKLTLDQG</sequence>
<dbReference type="OrthoDB" id="1739497at2759"/>
<accession>A0A8S0SWC4</accession>
<dbReference type="Proteomes" id="UP000594638">
    <property type="component" value="Unassembled WGS sequence"/>
</dbReference>
<dbReference type="Gramene" id="OE9A080149T1">
    <property type="protein sequence ID" value="OE9A080149C1"/>
    <property type="gene ID" value="OE9A080149"/>
</dbReference>
<protein>
    <submittedName>
        <fullName evidence="2">Uncharacterized protein</fullName>
    </submittedName>
</protein>
<dbReference type="EMBL" id="CACTIH010005515">
    <property type="protein sequence ID" value="CAA2996035.1"/>
    <property type="molecule type" value="Genomic_DNA"/>
</dbReference>
<evidence type="ECO:0000256" key="1">
    <source>
        <dbReference type="SAM" id="MobiDB-lite"/>
    </source>
</evidence>
<evidence type="ECO:0000313" key="3">
    <source>
        <dbReference type="Proteomes" id="UP000594638"/>
    </source>
</evidence>
<dbReference type="AlphaFoldDB" id="A0A8S0SWC4"/>
<gene>
    <name evidence="2" type="ORF">OLEA9_A080149</name>
</gene>